<evidence type="ECO:0000256" key="3">
    <source>
        <dbReference type="SAM" id="Phobius"/>
    </source>
</evidence>
<dbReference type="InParanoid" id="D2V4B9"/>
<feature type="region of interest" description="Disordered" evidence="2">
    <location>
        <begin position="336"/>
        <end position="386"/>
    </location>
</feature>
<dbReference type="eggNOG" id="ENOG502S9FM">
    <property type="taxonomic scope" value="Eukaryota"/>
</dbReference>
<reference evidence="4 5" key="1">
    <citation type="journal article" date="2010" name="Cell">
        <title>The genome of Naegleria gruberi illuminates early eukaryotic versatility.</title>
        <authorList>
            <person name="Fritz-Laylin L.K."/>
            <person name="Prochnik S.E."/>
            <person name="Ginger M.L."/>
            <person name="Dacks J.B."/>
            <person name="Carpenter M.L."/>
            <person name="Field M.C."/>
            <person name="Kuo A."/>
            <person name="Paredez A."/>
            <person name="Chapman J."/>
            <person name="Pham J."/>
            <person name="Shu S."/>
            <person name="Neupane R."/>
            <person name="Cipriano M."/>
            <person name="Mancuso J."/>
            <person name="Tu H."/>
            <person name="Salamov A."/>
            <person name="Lindquist E."/>
            <person name="Shapiro H."/>
            <person name="Lucas S."/>
            <person name="Grigoriev I.V."/>
            <person name="Cande W.Z."/>
            <person name="Fulton C."/>
            <person name="Rokhsar D.S."/>
            <person name="Dawson S.C."/>
        </authorList>
    </citation>
    <scope>NUCLEOTIDE SEQUENCE [LARGE SCALE GENOMIC DNA]</scope>
    <source>
        <strain evidence="4 5">NEG-M</strain>
    </source>
</reference>
<feature type="compositionally biased region" description="Basic and acidic residues" evidence="2">
    <location>
        <begin position="533"/>
        <end position="544"/>
    </location>
</feature>
<dbReference type="EMBL" id="GG738851">
    <property type="protein sequence ID" value="EFC48358.1"/>
    <property type="molecule type" value="Genomic_DNA"/>
</dbReference>
<keyword evidence="3" id="KW-1133">Transmembrane helix</keyword>
<dbReference type="OrthoDB" id="10265666at2759"/>
<dbReference type="VEuPathDB" id="AmoebaDB:NAEGRDRAFT_46590"/>
<feature type="region of interest" description="Disordered" evidence="2">
    <location>
        <begin position="473"/>
        <end position="545"/>
    </location>
</feature>
<keyword evidence="3" id="KW-0812">Transmembrane</keyword>
<dbReference type="RefSeq" id="XP_002681102.1">
    <property type="nucleotide sequence ID" value="XM_002681056.1"/>
</dbReference>
<protein>
    <submittedName>
        <fullName evidence="4">Predicted protein</fullName>
    </submittedName>
</protein>
<name>D2V4B9_NAEGR</name>
<evidence type="ECO:0000256" key="2">
    <source>
        <dbReference type="SAM" id="MobiDB-lite"/>
    </source>
</evidence>
<evidence type="ECO:0000313" key="4">
    <source>
        <dbReference type="EMBL" id="EFC48358.1"/>
    </source>
</evidence>
<keyword evidence="5" id="KW-1185">Reference proteome</keyword>
<proteinExistence type="predicted"/>
<dbReference type="KEGG" id="ngr:NAEGRDRAFT_46590"/>
<evidence type="ECO:0000256" key="1">
    <source>
        <dbReference type="SAM" id="Coils"/>
    </source>
</evidence>
<dbReference type="Proteomes" id="UP000006671">
    <property type="component" value="Unassembled WGS sequence"/>
</dbReference>
<feature type="compositionally biased region" description="Low complexity" evidence="2">
    <location>
        <begin position="339"/>
        <end position="359"/>
    </location>
</feature>
<sequence>MIQHGFTPCASATSRDTPTTITYLFRVSKDQRLAEQMKQEVLSIGQHPHYQPSFKSLSMGVPQTSVELKLRHGGIDTKPLSWAQDESIEAHREELDFDPVVLECTEIYLDNRSFYEHGASREWMTFSAEILKPARSLKPKTYCVGTPSQEIWEKTLESYLKAIRMDDETVGKDINPGLFVLPENFVENVDSTRFFLELDLQVERDCIEVVRPLLGQLQKDLKASYMIILPINMDNDKPTVIELRIMLSFSHSSNIDPSQLKAISNQCKNLDGRLIVFGTSEEEDINKANHFVELTSITDSKLSILHSKQAENSILAGYPLHPLINTLTQNDQLQYQKNSTPSSSSLTPRSFSKQQQQQKEPTTPSRIQKDGGFSYQTPNNNVNNSNKSLDEEIEYFSSPETSIDMAPSPIKNDYRKDPEYSPSLFTKYPSPTPVQNFDLDCNNIDNNHNNNLMTSKRKEEEIYDNLFDDDEEKPILKSNSSSAPSLIQSSTSSLNRQTEQSFIQETFPSTPKRSSPFPKRSNVENFSTPNASKLEKKSSSRRSLESLMDTSTMDLEQYEQFNVDNIIIPIRESTSKQLSSLRNDTNGNLETPAVTKVEKRHQELFHHYLEEKGDLRNAMLLLNQFHMKQHKMNVLNFKLNSINLVANFANAVNSQKLQLELHKSKKVVANLNGKVEYLNDTVEGLNQEVEQHKSSLSSFMQKYYKTVEELQQNQLVQRMQLDDIMKLKSREGVTVDLLILFAMSYLVRKSRIFHRFLKFIFMFLPFNGIVIIISKILATIGLMLLSRKAAIKVGVHAGATSVAYGLIQTLQFSFNTVKSIFQLLKIVPSLKPQNDDEKNK</sequence>
<organism evidence="5">
    <name type="scientific">Naegleria gruberi</name>
    <name type="common">Amoeba</name>
    <dbReference type="NCBI Taxonomy" id="5762"/>
    <lineage>
        <taxon>Eukaryota</taxon>
        <taxon>Discoba</taxon>
        <taxon>Heterolobosea</taxon>
        <taxon>Tetramitia</taxon>
        <taxon>Eutetramitia</taxon>
        <taxon>Vahlkampfiidae</taxon>
        <taxon>Naegleria</taxon>
    </lineage>
</organism>
<evidence type="ECO:0000313" key="5">
    <source>
        <dbReference type="Proteomes" id="UP000006671"/>
    </source>
</evidence>
<feature type="transmembrane region" description="Helical" evidence="3">
    <location>
        <begin position="759"/>
        <end position="785"/>
    </location>
</feature>
<feature type="coiled-coil region" evidence="1">
    <location>
        <begin position="668"/>
        <end position="702"/>
    </location>
</feature>
<dbReference type="GeneID" id="8849878"/>
<feature type="compositionally biased region" description="Polar residues" evidence="2">
    <location>
        <begin position="477"/>
        <end position="513"/>
    </location>
</feature>
<dbReference type="AlphaFoldDB" id="D2V4B9"/>
<keyword evidence="1" id="KW-0175">Coiled coil</keyword>
<gene>
    <name evidence="4" type="ORF">NAEGRDRAFT_46590</name>
</gene>
<accession>D2V4B9</accession>
<keyword evidence="3" id="KW-0472">Membrane</keyword>